<dbReference type="AlphaFoldDB" id="A0AA88NJJ5"/>
<feature type="region of interest" description="Disordered" evidence="8">
    <location>
        <begin position="395"/>
        <end position="421"/>
    </location>
</feature>
<dbReference type="GO" id="GO:1904115">
    <property type="term" value="C:axon cytoplasm"/>
    <property type="evidence" value="ECO:0007669"/>
    <property type="project" value="GOC"/>
</dbReference>
<dbReference type="PANTHER" id="PTHR16208">
    <property type="entry name" value="MICROTUBULE-ASSOCIATED PROTEIN/SYNTAPHILIN"/>
    <property type="match status" value="1"/>
</dbReference>
<keyword evidence="6" id="KW-0472">Membrane</keyword>
<keyword evidence="2" id="KW-0597">Phosphoprotein</keyword>
<reference evidence="9" key="1">
    <citation type="submission" date="2023-08" db="EMBL/GenBank/DDBJ databases">
        <title>Pelteobagrus vachellii genome.</title>
        <authorList>
            <person name="Liu H."/>
        </authorList>
    </citation>
    <scope>NUCLEOTIDE SEQUENCE</scope>
    <source>
        <strain evidence="9">PRFRI_2022a</strain>
        <tissue evidence="9">Muscle</tissue>
    </source>
</reference>
<evidence type="ECO:0000256" key="1">
    <source>
        <dbReference type="ARBA" id="ARBA00004167"/>
    </source>
</evidence>
<keyword evidence="4" id="KW-1133">Transmembrane helix</keyword>
<evidence type="ECO:0000313" key="9">
    <source>
        <dbReference type="EMBL" id="KAK2854679.1"/>
    </source>
</evidence>
<dbReference type="InterPro" id="IPR028197">
    <property type="entry name" value="Syntaphilin/Syntabulin"/>
</dbReference>
<dbReference type="GO" id="GO:0016020">
    <property type="term" value="C:membrane"/>
    <property type="evidence" value="ECO:0007669"/>
    <property type="project" value="UniProtKB-SubCell"/>
</dbReference>
<feature type="region of interest" description="Disordered" evidence="8">
    <location>
        <begin position="64"/>
        <end position="126"/>
    </location>
</feature>
<dbReference type="GO" id="GO:0060074">
    <property type="term" value="P:synapse maturation"/>
    <property type="evidence" value="ECO:0007669"/>
    <property type="project" value="TreeGrafter"/>
</dbReference>
<name>A0AA88NJJ5_TACVA</name>
<feature type="compositionally biased region" description="Polar residues" evidence="8">
    <location>
        <begin position="76"/>
        <end position="116"/>
    </location>
</feature>
<evidence type="ECO:0008006" key="11">
    <source>
        <dbReference type="Google" id="ProtNLM"/>
    </source>
</evidence>
<feature type="compositionally biased region" description="Polar residues" evidence="8">
    <location>
        <begin position="231"/>
        <end position="248"/>
    </location>
</feature>
<keyword evidence="5 7" id="KW-0175">Coiled coil</keyword>
<feature type="region of interest" description="Disordered" evidence="8">
    <location>
        <begin position="141"/>
        <end position="254"/>
    </location>
</feature>
<gene>
    <name evidence="9" type="ORF">Q7C36_006548</name>
</gene>
<evidence type="ECO:0000256" key="3">
    <source>
        <dbReference type="ARBA" id="ARBA00022692"/>
    </source>
</evidence>
<feature type="coiled-coil region" evidence="7">
    <location>
        <begin position="270"/>
        <end position="346"/>
    </location>
</feature>
<evidence type="ECO:0000256" key="2">
    <source>
        <dbReference type="ARBA" id="ARBA00022553"/>
    </source>
</evidence>
<accession>A0AA88NJJ5</accession>
<dbReference type="Proteomes" id="UP001187315">
    <property type="component" value="Unassembled WGS sequence"/>
</dbReference>
<evidence type="ECO:0000256" key="7">
    <source>
        <dbReference type="SAM" id="Coils"/>
    </source>
</evidence>
<protein>
    <recommendedName>
        <fullName evidence="11">Syntabulin</fullName>
    </recommendedName>
</protein>
<comment type="subcellular location">
    <subcellularLocation>
        <location evidence="1">Membrane</location>
        <topology evidence="1">Single-pass membrane protein</topology>
    </subcellularLocation>
</comment>
<evidence type="ECO:0000313" key="10">
    <source>
        <dbReference type="Proteomes" id="UP001187315"/>
    </source>
</evidence>
<evidence type="ECO:0000256" key="5">
    <source>
        <dbReference type="ARBA" id="ARBA00023054"/>
    </source>
</evidence>
<evidence type="ECO:0000256" key="8">
    <source>
        <dbReference type="SAM" id="MobiDB-lite"/>
    </source>
</evidence>
<feature type="compositionally biased region" description="Low complexity" evidence="8">
    <location>
        <begin position="165"/>
        <end position="174"/>
    </location>
</feature>
<dbReference type="PANTHER" id="PTHR16208:SF4">
    <property type="entry name" value="SYNTABULIN"/>
    <property type="match status" value="1"/>
</dbReference>
<keyword evidence="3" id="KW-0812">Transmembrane</keyword>
<proteinExistence type="predicted"/>
<dbReference type="Pfam" id="PF15290">
    <property type="entry name" value="Syntaphilin"/>
    <property type="match status" value="1"/>
</dbReference>
<dbReference type="GO" id="GO:0019896">
    <property type="term" value="P:axonal transport of mitochondrion"/>
    <property type="evidence" value="ECO:0007669"/>
    <property type="project" value="TreeGrafter"/>
</dbReference>
<organism evidence="9 10">
    <name type="scientific">Tachysurus vachellii</name>
    <name type="common">Darkbarbel catfish</name>
    <name type="synonym">Pelteobagrus vachellii</name>
    <dbReference type="NCBI Taxonomy" id="175792"/>
    <lineage>
        <taxon>Eukaryota</taxon>
        <taxon>Metazoa</taxon>
        <taxon>Chordata</taxon>
        <taxon>Craniata</taxon>
        <taxon>Vertebrata</taxon>
        <taxon>Euteleostomi</taxon>
        <taxon>Actinopterygii</taxon>
        <taxon>Neopterygii</taxon>
        <taxon>Teleostei</taxon>
        <taxon>Ostariophysi</taxon>
        <taxon>Siluriformes</taxon>
        <taxon>Bagridae</taxon>
        <taxon>Tachysurus</taxon>
    </lineage>
</organism>
<keyword evidence="10" id="KW-1185">Reference proteome</keyword>
<dbReference type="EMBL" id="JAVHJS010000006">
    <property type="protein sequence ID" value="KAK2854679.1"/>
    <property type="molecule type" value="Genomic_DNA"/>
</dbReference>
<sequence length="686" mass="76279">MRTELAKKKTPLIRTTPEVCFDSSRMGPFQEYKKSFGKDIPRSRIPRLMLQSIRPKDLQISEFPLSEDESKGCDISRNQNRTISPNSFSSDDTGCPSSQCPSPAKIRSSSDNSSLGSPIPVKSKAKVKRVRVNVVAECNGIKQKHKKGQQQTSVQHRGSEADFISSSSTGSFKSRGTMANNSTGKKSCLSHSRVPHIRSQPVLKSPGSPTAPRDAELFAPYTTPPKKTHASCISNNSSPTPRRTTPGSYHSCGDNHGIRPPNPEQYLTPLQQKEVTIRHLRTKLRDAEQTTSDRESEIQELKSQLDRMREDWIEEECHRVEAQLSLKEARKEIKQLRQVVETMKNSLMEKDKGIQKYFIDINIQNRKLESLLHSMELAQSGANLHDEPTLDFICDSPEKPSGEKQKEELQVKDQAEEEMTDSGLLVSEETANQTDTLEQVLMSTAMDYSHDSSAKLMSQPGLSTLIQSAAEDTVKSSKVYKIPNQIYSQLNADEQHASSEKAVQTDESLYNPDLQTLLLHLLNLQNTGLSSNFPQKLPKAQKSDQHAEELIKNKLPQAQNFSLLEGMDHIPCNPAFSTMLIPQDPGGSIQGSEPDMAPGFMEDLDFGMKNTYNSDGATVVEKSHWSNNFLVDLVAVAAPVLPTVSWLYSQHNAVDGPPVYNIATLIRGCCIMGLHSLRLVTYGPHV</sequence>
<comment type="caution">
    <text evidence="9">The sequence shown here is derived from an EMBL/GenBank/DDBJ whole genome shotgun (WGS) entry which is preliminary data.</text>
</comment>
<evidence type="ECO:0000256" key="6">
    <source>
        <dbReference type="ARBA" id="ARBA00023136"/>
    </source>
</evidence>
<evidence type="ECO:0000256" key="4">
    <source>
        <dbReference type="ARBA" id="ARBA00022989"/>
    </source>
</evidence>
<dbReference type="GO" id="GO:0005881">
    <property type="term" value="C:cytoplasmic microtubule"/>
    <property type="evidence" value="ECO:0007669"/>
    <property type="project" value="TreeGrafter"/>
</dbReference>
<feature type="compositionally biased region" description="Basic and acidic residues" evidence="8">
    <location>
        <begin position="396"/>
        <end position="414"/>
    </location>
</feature>